<comment type="caution">
    <text evidence="2">The sequence shown here is derived from an EMBL/GenBank/DDBJ whole genome shotgun (WGS) entry which is preliminary data.</text>
</comment>
<dbReference type="AlphaFoldDB" id="A0A645BWJ7"/>
<name>A0A645BWJ7_9ZZZZ</name>
<accession>A0A645BWJ7</accession>
<reference evidence="2" key="1">
    <citation type="submission" date="2019-08" db="EMBL/GenBank/DDBJ databases">
        <authorList>
            <person name="Kucharzyk K."/>
            <person name="Murdoch R.W."/>
            <person name="Higgins S."/>
            <person name="Loffler F."/>
        </authorList>
    </citation>
    <scope>NUCLEOTIDE SEQUENCE</scope>
</reference>
<sequence length="281" mass="29612">MKIRWWLAAVEAMASTASMIRCSAVSVPIVMSVPTMSLSIEPTSPAIIRSGWVSATWRSSRPSATSSSSSSCHSWRRVSAPVRDPSPPTTASRSIPLRTRLRAAARRPSRSRNSWQRAVPITVPPRCMMPETSSHSSATMSSPPLTAPCHPSRTAKTSAPAASAERTTARIAGFMPGASPPLVRTPMRTGPGVSSTVGILRQATYERDPVYGPPGGQAPVGATVTECCPLCPVIPSRWPLSSSVAGCSSGPSPCGSSRSRRTRAATTPPRTPTADRRGATR</sequence>
<proteinExistence type="predicted"/>
<feature type="compositionally biased region" description="Basic residues" evidence="1">
    <location>
        <begin position="99"/>
        <end position="110"/>
    </location>
</feature>
<protein>
    <submittedName>
        <fullName evidence="2">Uncharacterized protein</fullName>
    </submittedName>
</protein>
<feature type="compositionally biased region" description="Low complexity" evidence="1">
    <location>
        <begin position="59"/>
        <end position="79"/>
    </location>
</feature>
<evidence type="ECO:0000256" key="1">
    <source>
        <dbReference type="SAM" id="MobiDB-lite"/>
    </source>
</evidence>
<feature type="compositionally biased region" description="Low complexity" evidence="1">
    <location>
        <begin position="133"/>
        <end position="142"/>
    </location>
</feature>
<feature type="region of interest" description="Disordered" evidence="1">
    <location>
        <begin position="59"/>
        <end position="162"/>
    </location>
</feature>
<gene>
    <name evidence="2" type="ORF">SDC9_114426</name>
</gene>
<feature type="compositionally biased region" description="Low complexity" evidence="1">
    <location>
        <begin position="241"/>
        <end position="257"/>
    </location>
</feature>
<organism evidence="2">
    <name type="scientific">bioreactor metagenome</name>
    <dbReference type="NCBI Taxonomy" id="1076179"/>
    <lineage>
        <taxon>unclassified sequences</taxon>
        <taxon>metagenomes</taxon>
        <taxon>ecological metagenomes</taxon>
    </lineage>
</organism>
<feature type="region of interest" description="Disordered" evidence="1">
    <location>
        <begin position="241"/>
        <end position="281"/>
    </location>
</feature>
<evidence type="ECO:0000313" key="2">
    <source>
        <dbReference type="EMBL" id="MPM67503.1"/>
    </source>
</evidence>
<dbReference type="EMBL" id="VSSQ01021732">
    <property type="protein sequence ID" value="MPM67503.1"/>
    <property type="molecule type" value="Genomic_DNA"/>
</dbReference>